<feature type="non-terminal residue" evidence="2">
    <location>
        <position position="200"/>
    </location>
</feature>
<dbReference type="InterPro" id="IPR000257">
    <property type="entry name" value="Uroporphyrinogen_deCOase"/>
</dbReference>
<dbReference type="PANTHER" id="PTHR47099:SF1">
    <property type="entry name" value="METHYLCOBAMIDE:COM METHYLTRANSFERASE MTBA"/>
    <property type="match status" value="1"/>
</dbReference>
<dbReference type="PANTHER" id="PTHR47099">
    <property type="entry name" value="METHYLCOBAMIDE:COM METHYLTRANSFERASE MTBA"/>
    <property type="match status" value="1"/>
</dbReference>
<protein>
    <recommendedName>
        <fullName evidence="1">Uroporphyrinogen decarboxylase (URO-D) domain-containing protein</fullName>
    </recommendedName>
</protein>
<evidence type="ECO:0000313" key="2">
    <source>
        <dbReference type="EMBL" id="GAG22594.1"/>
    </source>
</evidence>
<dbReference type="Gene3D" id="3.20.20.210">
    <property type="match status" value="1"/>
</dbReference>
<evidence type="ECO:0000259" key="1">
    <source>
        <dbReference type="Pfam" id="PF01208"/>
    </source>
</evidence>
<name>X0VW08_9ZZZZ</name>
<organism evidence="2">
    <name type="scientific">marine sediment metagenome</name>
    <dbReference type="NCBI Taxonomy" id="412755"/>
    <lineage>
        <taxon>unclassified sequences</taxon>
        <taxon>metagenomes</taxon>
        <taxon>ecological metagenomes</taxon>
    </lineage>
</organism>
<dbReference type="InterPro" id="IPR038071">
    <property type="entry name" value="UROD/MetE-like_sf"/>
</dbReference>
<gene>
    <name evidence="2" type="ORF">S01H1_47575</name>
</gene>
<accession>X0VW08</accession>
<dbReference type="InterPro" id="IPR052024">
    <property type="entry name" value="Methanogen_methyltrans"/>
</dbReference>
<reference evidence="2" key="1">
    <citation type="journal article" date="2014" name="Front. Microbiol.">
        <title>High frequency of phylogenetically diverse reductive dehalogenase-homologous genes in deep subseafloor sedimentary metagenomes.</title>
        <authorList>
            <person name="Kawai M."/>
            <person name="Futagami T."/>
            <person name="Toyoda A."/>
            <person name="Takaki Y."/>
            <person name="Nishi S."/>
            <person name="Hori S."/>
            <person name="Arai W."/>
            <person name="Tsubouchi T."/>
            <person name="Morono Y."/>
            <person name="Uchiyama I."/>
            <person name="Ito T."/>
            <person name="Fujiyama A."/>
            <person name="Inagaki F."/>
            <person name="Takami H."/>
        </authorList>
    </citation>
    <scope>NUCLEOTIDE SEQUENCE</scope>
    <source>
        <strain evidence="2">Expedition CK06-06</strain>
    </source>
</reference>
<dbReference type="GO" id="GO:0004853">
    <property type="term" value="F:uroporphyrinogen decarboxylase activity"/>
    <property type="evidence" value="ECO:0007669"/>
    <property type="project" value="InterPro"/>
</dbReference>
<sequence>MASSYDLFMAVLDGRPGDADRIPCVNTTSVATLGFMDAYDAHWPAAHHDPGKMARLGSAAHRLCGLDNVSVPFCMTVEAEVFGSVIDYHEGSVRWPSIREFQITEPSELEIPEDISEAGRVPVVVEAIRLLKEEFEGVVPVNAYLAPPFTSISSYLVDSMSFLKWLRRSPETVHEFCRATLDTYVAIANLYGEAGADVIT</sequence>
<dbReference type="AlphaFoldDB" id="X0VW08"/>
<comment type="caution">
    <text evidence="2">The sequence shown here is derived from an EMBL/GenBank/DDBJ whole genome shotgun (WGS) entry which is preliminary data.</text>
</comment>
<feature type="domain" description="Uroporphyrinogen decarboxylase (URO-D)" evidence="1">
    <location>
        <begin position="6"/>
        <end position="199"/>
    </location>
</feature>
<proteinExistence type="predicted"/>
<dbReference type="GO" id="GO:0006779">
    <property type="term" value="P:porphyrin-containing compound biosynthetic process"/>
    <property type="evidence" value="ECO:0007669"/>
    <property type="project" value="InterPro"/>
</dbReference>
<dbReference type="Pfam" id="PF01208">
    <property type="entry name" value="URO-D"/>
    <property type="match status" value="1"/>
</dbReference>
<dbReference type="SUPFAM" id="SSF51726">
    <property type="entry name" value="UROD/MetE-like"/>
    <property type="match status" value="1"/>
</dbReference>
<dbReference type="EMBL" id="BARS01030505">
    <property type="protein sequence ID" value="GAG22594.1"/>
    <property type="molecule type" value="Genomic_DNA"/>
</dbReference>